<keyword evidence="2" id="KW-1133">Transmembrane helix</keyword>
<dbReference type="EMBL" id="QPJB01000002">
    <property type="protein sequence ID" value="RCW36858.1"/>
    <property type="molecule type" value="Genomic_DNA"/>
</dbReference>
<keyword evidence="6" id="KW-1185">Reference proteome</keyword>
<dbReference type="Proteomes" id="UP000253065">
    <property type="component" value="Unassembled WGS sequence"/>
</dbReference>
<evidence type="ECO:0000256" key="1">
    <source>
        <dbReference type="SAM" id="MobiDB-lite"/>
    </source>
</evidence>
<reference evidence="4 5" key="1">
    <citation type="submission" date="2018-07" db="EMBL/GenBank/DDBJ databases">
        <title>Freshwater and sediment microbial communities from various areas in North America, analyzing microbe dynamics in response to fracking.</title>
        <authorList>
            <person name="Lamendella R."/>
        </authorList>
    </citation>
    <scope>NUCLEOTIDE SEQUENCE [LARGE SCALE GENOMIC DNA]</scope>
    <source>
        <strain evidence="4 5">114E</strain>
        <strain evidence="3 6">114E_o</strain>
    </source>
</reference>
<dbReference type="RefSeq" id="WP_023012136.1">
    <property type="nucleotide sequence ID" value="NZ_QNSA01000002.1"/>
</dbReference>
<evidence type="ECO:0000313" key="4">
    <source>
        <dbReference type="EMBL" id="RCW36858.1"/>
    </source>
</evidence>
<gene>
    <name evidence="4" type="ORF">DET51_1024</name>
    <name evidence="3" type="ORF">DET64_1024</name>
</gene>
<evidence type="ECO:0000313" key="3">
    <source>
        <dbReference type="EMBL" id="RBP75985.1"/>
    </source>
</evidence>
<feature type="compositionally biased region" description="Basic residues" evidence="1">
    <location>
        <begin position="366"/>
        <end position="376"/>
    </location>
</feature>
<dbReference type="Proteomes" id="UP000252795">
    <property type="component" value="Unassembled WGS sequence"/>
</dbReference>
<evidence type="ECO:0000256" key="2">
    <source>
        <dbReference type="SAM" id="Phobius"/>
    </source>
</evidence>
<feature type="region of interest" description="Disordered" evidence="1">
    <location>
        <begin position="359"/>
        <end position="388"/>
    </location>
</feature>
<protein>
    <submittedName>
        <fullName evidence="4">Uncharacterized protein</fullName>
    </submittedName>
</protein>
<sequence length="388" mass="45269">MDRARNASSADGEYYGANAYHPESVPDQSIQLQDLNHSELARSASFRLPWGTTQDVMPSNLFARWRPEALRRIEKREDLLAEAGDQGQLDHESICYAPLAFRSKLVNAFELYGKAFFWVSIPLVLVVYLVELSHASSNESWLTVLLGFWNFALVLMGIPACMWLSATIAFTFFPRWCVKAGRGPEWELNRRTGMVRTWHYRRRIPLFWNYQETVTETPFYEFDGWVAGGATQYGPRFDFILCHRYSKLKVHIGDILLGWHQSPRPCYALWDFLQNYMDVTRPLPEFPVLEPHRHKDPVTAEHDSEAGRPERYWRDMDDKTFQQKEDEMLGRVLRINTEQRPNLMAKKVRYAHMTPEDMLAYGRGSRQSRQRRAKSGLKKEPIRSVPSD</sequence>
<feature type="transmembrane region" description="Helical" evidence="2">
    <location>
        <begin position="111"/>
        <end position="130"/>
    </location>
</feature>
<evidence type="ECO:0000313" key="5">
    <source>
        <dbReference type="Proteomes" id="UP000252795"/>
    </source>
</evidence>
<accession>A0A368V6W6</accession>
<dbReference type="AlphaFoldDB" id="A0A368V6W6"/>
<proteinExistence type="predicted"/>
<feature type="transmembrane region" description="Helical" evidence="2">
    <location>
        <begin position="150"/>
        <end position="173"/>
    </location>
</feature>
<dbReference type="EMBL" id="QNSA01000002">
    <property type="protein sequence ID" value="RBP75985.1"/>
    <property type="molecule type" value="Genomic_DNA"/>
</dbReference>
<name>A0A368V6W6_MARNT</name>
<keyword evidence="2" id="KW-0812">Transmembrane</keyword>
<comment type="caution">
    <text evidence="4">The sequence shown here is derived from an EMBL/GenBank/DDBJ whole genome shotgun (WGS) entry which is preliminary data.</text>
</comment>
<evidence type="ECO:0000313" key="6">
    <source>
        <dbReference type="Proteomes" id="UP000253065"/>
    </source>
</evidence>
<organism evidence="4 5">
    <name type="scientific">Marinobacter nauticus</name>
    <name type="common">Marinobacter hydrocarbonoclasticus</name>
    <name type="synonym">Marinobacter aquaeolei</name>
    <dbReference type="NCBI Taxonomy" id="2743"/>
    <lineage>
        <taxon>Bacteria</taxon>
        <taxon>Pseudomonadati</taxon>
        <taxon>Pseudomonadota</taxon>
        <taxon>Gammaproteobacteria</taxon>
        <taxon>Pseudomonadales</taxon>
        <taxon>Marinobacteraceae</taxon>
        <taxon>Marinobacter</taxon>
    </lineage>
</organism>
<keyword evidence="2" id="KW-0472">Membrane</keyword>